<evidence type="ECO:0000313" key="3">
    <source>
        <dbReference type="EMBL" id="KAL0635786.1"/>
    </source>
</evidence>
<dbReference type="SUPFAM" id="SSF53474">
    <property type="entry name" value="alpha/beta-Hydrolases"/>
    <property type="match status" value="1"/>
</dbReference>
<dbReference type="InterPro" id="IPR029058">
    <property type="entry name" value="AB_hydrolase_fold"/>
</dbReference>
<name>A0ABR3GJR8_9PEZI</name>
<dbReference type="EMBL" id="JBBBZM010000062">
    <property type="protein sequence ID" value="KAL0635786.1"/>
    <property type="molecule type" value="Genomic_DNA"/>
</dbReference>
<dbReference type="InterPro" id="IPR013094">
    <property type="entry name" value="AB_hydrolase_3"/>
</dbReference>
<comment type="caution">
    <text evidence="3">The sequence shown here is derived from an EMBL/GenBank/DDBJ whole genome shotgun (WGS) entry which is preliminary data.</text>
</comment>
<proteinExistence type="predicted"/>
<evidence type="ECO:0000259" key="2">
    <source>
        <dbReference type="Pfam" id="PF07859"/>
    </source>
</evidence>
<accession>A0ABR3GJR8</accession>
<dbReference type="InterPro" id="IPR050300">
    <property type="entry name" value="GDXG_lipolytic_enzyme"/>
</dbReference>
<dbReference type="PANTHER" id="PTHR48081:SF31">
    <property type="entry name" value="STERYL ACETYL HYDROLASE MUG81-RELATED"/>
    <property type="match status" value="1"/>
</dbReference>
<protein>
    <recommendedName>
        <fullName evidence="2">Alpha/beta hydrolase fold-3 domain-containing protein</fullName>
    </recommendedName>
</protein>
<feature type="domain" description="Alpha/beta hydrolase fold-3" evidence="2">
    <location>
        <begin position="111"/>
        <end position="325"/>
    </location>
</feature>
<keyword evidence="1" id="KW-0378">Hydrolase</keyword>
<organism evidence="3 4">
    <name type="scientific">Discina gigas</name>
    <dbReference type="NCBI Taxonomy" id="1032678"/>
    <lineage>
        <taxon>Eukaryota</taxon>
        <taxon>Fungi</taxon>
        <taxon>Dikarya</taxon>
        <taxon>Ascomycota</taxon>
        <taxon>Pezizomycotina</taxon>
        <taxon>Pezizomycetes</taxon>
        <taxon>Pezizales</taxon>
        <taxon>Discinaceae</taxon>
        <taxon>Discina</taxon>
    </lineage>
</organism>
<dbReference type="Proteomes" id="UP001447188">
    <property type="component" value="Unassembled WGS sequence"/>
</dbReference>
<dbReference type="Pfam" id="PF07859">
    <property type="entry name" value="Abhydrolase_3"/>
    <property type="match status" value="1"/>
</dbReference>
<evidence type="ECO:0000256" key="1">
    <source>
        <dbReference type="ARBA" id="ARBA00022801"/>
    </source>
</evidence>
<dbReference type="Gene3D" id="3.40.50.1820">
    <property type="entry name" value="alpha/beta hydrolase"/>
    <property type="match status" value="1"/>
</dbReference>
<reference evidence="3 4" key="1">
    <citation type="submission" date="2024-02" db="EMBL/GenBank/DDBJ databases">
        <title>Discinaceae phylogenomics.</title>
        <authorList>
            <person name="Dirks A.C."/>
            <person name="James T.Y."/>
        </authorList>
    </citation>
    <scope>NUCLEOTIDE SEQUENCE [LARGE SCALE GENOMIC DNA]</scope>
    <source>
        <strain evidence="3 4">ACD0624</strain>
    </source>
</reference>
<keyword evidence="4" id="KW-1185">Reference proteome</keyword>
<evidence type="ECO:0000313" key="4">
    <source>
        <dbReference type="Proteomes" id="UP001447188"/>
    </source>
</evidence>
<dbReference type="PANTHER" id="PTHR48081">
    <property type="entry name" value="AB HYDROLASE SUPERFAMILY PROTEIN C4A8.06C"/>
    <property type="match status" value="1"/>
</dbReference>
<gene>
    <name evidence="3" type="ORF">Q9L58_005219</name>
</gene>
<sequence>MSDADLSISFWDKVNVIRGIFTILIVAGYSSITALFRGSDGAITWGREVLHRVARYQTGVLSLKQRRWLRPTTGVALEKYCQKQSIPLETVQLAYGAKIHWVGDRSAKKAILYFHGGGYISSLVKGHAVFMRQCVEKLAGYGENTVLAFVEYGLAPEIKYPTQYIQGTESLRYLIREGYKPSDIILGGDSAGGNLALAVISHILHPHPNIDRISLSEPLAGLLLLSPWVTFIVTAPSCRTNSNKDYLIPNNISGVANLFIDEIDYNEYSVPLSADSGWWRNLPAKQTLLVYGDHEVFRDDIREFSENMKEVENLTVVNCQREVHVACIFDAEFGLESMDMAKTVFAWLGKIFS</sequence>